<keyword evidence="2" id="KW-1185">Reference proteome</keyword>
<evidence type="ECO:0000313" key="1">
    <source>
        <dbReference type="EMBL" id="KXZ42057.1"/>
    </source>
</evidence>
<protein>
    <submittedName>
        <fullName evidence="1">Uncharacterized protein</fullName>
    </submittedName>
</protein>
<dbReference type="InterPro" id="IPR053283">
    <property type="entry name" value="TUNICAMYCIN_INDUCED_1"/>
</dbReference>
<accession>A0A150FWV0</accession>
<dbReference type="EMBL" id="LSYV01000213">
    <property type="protein sequence ID" value="KXZ42057.1"/>
    <property type="molecule type" value="Genomic_DNA"/>
</dbReference>
<proteinExistence type="predicted"/>
<name>A0A150FWV0_GONPE</name>
<dbReference type="AlphaFoldDB" id="A0A150FWV0"/>
<organism evidence="1 2">
    <name type="scientific">Gonium pectorale</name>
    <name type="common">Green alga</name>
    <dbReference type="NCBI Taxonomy" id="33097"/>
    <lineage>
        <taxon>Eukaryota</taxon>
        <taxon>Viridiplantae</taxon>
        <taxon>Chlorophyta</taxon>
        <taxon>core chlorophytes</taxon>
        <taxon>Chlorophyceae</taxon>
        <taxon>CS clade</taxon>
        <taxon>Chlamydomonadales</taxon>
        <taxon>Volvocaceae</taxon>
        <taxon>Gonium</taxon>
    </lineage>
</organism>
<comment type="caution">
    <text evidence="1">The sequence shown here is derived from an EMBL/GenBank/DDBJ whole genome shotgun (WGS) entry which is preliminary data.</text>
</comment>
<dbReference type="PANTHER" id="PTHR34454:SF2">
    <property type="entry name" value="PROTEIN TUNICAMYCIN INDUCED 1"/>
    <property type="match status" value="1"/>
</dbReference>
<sequence length="261" mass="28332">MLSEPEPVGVYSPLAADVGGPVRRIVAEPGVTVRVSGLKRVSLRRPLDLPRLPGQYLAETYAQGLLGEPEEGFESAPGIMYLASEGPATQSKDVNPAALARMWAWPMPHTDSSAWLPYETVLRSVLASHPFNMDSVIKRGIGLRLTKSTIQGVHLISFDMEVRARQPRPEELEDSPMEWNERPLEIWEAVVQVQPKASDGGSGAGSYVFVPLSVKRKHSYQNTMTLSRSAVLMALTGGRNTSQAASNGYDQLDLGIAANAP</sequence>
<dbReference type="Proteomes" id="UP000075714">
    <property type="component" value="Unassembled WGS sequence"/>
</dbReference>
<gene>
    <name evidence="1" type="ORF">GPECTOR_214g439</name>
</gene>
<reference evidence="2" key="1">
    <citation type="journal article" date="2016" name="Nat. Commun.">
        <title>The Gonium pectorale genome demonstrates co-option of cell cycle regulation during the evolution of multicellularity.</title>
        <authorList>
            <person name="Hanschen E.R."/>
            <person name="Marriage T.N."/>
            <person name="Ferris P.J."/>
            <person name="Hamaji T."/>
            <person name="Toyoda A."/>
            <person name="Fujiyama A."/>
            <person name="Neme R."/>
            <person name="Noguchi H."/>
            <person name="Minakuchi Y."/>
            <person name="Suzuki M."/>
            <person name="Kawai-Toyooka H."/>
            <person name="Smith D.R."/>
            <person name="Sparks H."/>
            <person name="Anderson J."/>
            <person name="Bakaric R."/>
            <person name="Luria V."/>
            <person name="Karger A."/>
            <person name="Kirschner M.W."/>
            <person name="Durand P.M."/>
            <person name="Michod R.E."/>
            <person name="Nozaki H."/>
            <person name="Olson B.J."/>
        </authorList>
    </citation>
    <scope>NUCLEOTIDE SEQUENCE [LARGE SCALE GENOMIC DNA]</scope>
    <source>
        <strain evidence="2">NIES-2863</strain>
    </source>
</reference>
<dbReference type="PANTHER" id="PTHR34454">
    <property type="entry name" value="TUNICAMYCIN INDUCED PROTEIN"/>
    <property type="match status" value="1"/>
</dbReference>
<dbReference type="OrthoDB" id="513870at2759"/>
<evidence type="ECO:0000313" key="2">
    <source>
        <dbReference type="Proteomes" id="UP000075714"/>
    </source>
</evidence>